<comment type="caution">
    <text evidence="2">The sequence shown here is derived from an EMBL/GenBank/DDBJ whole genome shotgun (WGS) entry which is preliminary data.</text>
</comment>
<dbReference type="Pfam" id="PF02469">
    <property type="entry name" value="Fasciclin"/>
    <property type="match status" value="1"/>
</dbReference>
<dbReference type="RefSeq" id="WP_108634956.1">
    <property type="nucleotide sequence ID" value="NZ_QCXX01000004.1"/>
</dbReference>
<dbReference type="PROSITE" id="PS51257">
    <property type="entry name" value="PROKAR_LIPOPROTEIN"/>
    <property type="match status" value="1"/>
</dbReference>
<evidence type="ECO:0000313" key="3">
    <source>
        <dbReference type="Proteomes" id="UP000250831"/>
    </source>
</evidence>
<gene>
    <name evidence="2" type="ORF">DCO56_17095</name>
</gene>
<protein>
    <recommendedName>
        <fullName evidence="1">FAS1 domain-containing protein</fullName>
    </recommendedName>
</protein>
<dbReference type="Gene3D" id="2.30.180.10">
    <property type="entry name" value="FAS1 domain"/>
    <property type="match status" value="2"/>
</dbReference>
<evidence type="ECO:0000313" key="2">
    <source>
        <dbReference type="EMBL" id="PUV23613.1"/>
    </source>
</evidence>
<name>A0A363NS90_9SPHI</name>
<dbReference type="PANTHER" id="PTHR10900">
    <property type="entry name" value="PERIOSTIN-RELATED"/>
    <property type="match status" value="1"/>
</dbReference>
<dbReference type="Proteomes" id="UP000250831">
    <property type="component" value="Unassembled WGS sequence"/>
</dbReference>
<sequence>MKKNLIPLSKIVLLFIGLFSIILTACKDDFENNTYSAYEDLPMAVYLKNQPEKYDLWVKVLEKADLYNTLNINTIYTLFAPVNEGVERYLKKMKLTSVDQMTKEDANYLVRYHLIPNVSIDLGQFQSGAISDLNATDDNLFVEFKEGGLDQIYLNGVSRFNAFDVKVINGIIHGIDDVLEPLTATILDRLKDGKHSIFYGLATATGYDERLNTVYTTGTDPDGNPIQQRFRYTAFAVSDDVYLKEGIHTLAELLNKLGASGSDLKSPENPANRYMAYHLLAQQRSFADLGTFPAGATKMNLETMAQYELIKISEGGDGLVINATGDAGSAIQFNEINIPCKNGVIHEVDSWMPIFVPEQVKVVWEFTDYPDIAANVTQYRNPSLGAQYNKTFVAADLKSILWQAQPETKLNVLIYRNNRSADGVWYTGTLNYDHLRVELGESGWIQMQSPTIVKGKYKVKLTWPSTKYASNTGICAFVLDNEMIYPRLVMSNTSSDKIMSQDLGTVEFTETTNHTLRILSLDGKLLTLDYIQFEPIN</sequence>
<accession>A0A363NS90</accession>
<organism evidence="2 3">
    <name type="scientific">Sphingobacterium athyrii</name>
    <dbReference type="NCBI Taxonomy" id="2152717"/>
    <lineage>
        <taxon>Bacteria</taxon>
        <taxon>Pseudomonadati</taxon>
        <taxon>Bacteroidota</taxon>
        <taxon>Sphingobacteriia</taxon>
        <taxon>Sphingobacteriales</taxon>
        <taxon>Sphingobacteriaceae</taxon>
        <taxon>Sphingobacterium</taxon>
    </lineage>
</organism>
<dbReference type="InterPro" id="IPR000782">
    <property type="entry name" value="FAS1_domain"/>
</dbReference>
<dbReference type="InterPro" id="IPR050904">
    <property type="entry name" value="Adhesion/Biosynth-related"/>
</dbReference>
<dbReference type="PROSITE" id="PS50213">
    <property type="entry name" value="FAS1"/>
    <property type="match status" value="1"/>
</dbReference>
<evidence type="ECO:0000259" key="1">
    <source>
        <dbReference type="PROSITE" id="PS50213"/>
    </source>
</evidence>
<feature type="domain" description="FAS1" evidence="1">
    <location>
        <begin position="41"/>
        <end position="179"/>
    </location>
</feature>
<keyword evidence="3" id="KW-1185">Reference proteome</keyword>
<dbReference type="EMBL" id="QCXX01000004">
    <property type="protein sequence ID" value="PUV23613.1"/>
    <property type="molecule type" value="Genomic_DNA"/>
</dbReference>
<dbReference type="AlphaFoldDB" id="A0A363NS90"/>
<reference evidence="2 3" key="1">
    <citation type="submission" date="2018-04" db="EMBL/GenBank/DDBJ databases">
        <title>Sphingobacterium sp. M46 Genome.</title>
        <authorList>
            <person name="Cheng J."/>
            <person name="Li Y."/>
        </authorList>
    </citation>
    <scope>NUCLEOTIDE SEQUENCE [LARGE SCALE GENOMIC DNA]</scope>
    <source>
        <strain evidence="2 3">M46</strain>
    </source>
</reference>
<dbReference type="OrthoDB" id="1144324at2"/>
<dbReference type="SUPFAM" id="SSF82153">
    <property type="entry name" value="FAS1 domain"/>
    <property type="match status" value="2"/>
</dbReference>
<dbReference type="SMART" id="SM00554">
    <property type="entry name" value="FAS1"/>
    <property type="match status" value="2"/>
</dbReference>
<dbReference type="PANTHER" id="PTHR10900:SF77">
    <property type="entry name" value="FI19380P1"/>
    <property type="match status" value="1"/>
</dbReference>
<proteinExistence type="predicted"/>
<dbReference type="InterPro" id="IPR036378">
    <property type="entry name" value="FAS1_dom_sf"/>
</dbReference>